<organism evidence="2 3">
    <name type="scientific">Trichinella patagoniensis</name>
    <dbReference type="NCBI Taxonomy" id="990121"/>
    <lineage>
        <taxon>Eukaryota</taxon>
        <taxon>Metazoa</taxon>
        <taxon>Ecdysozoa</taxon>
        <taxon>Nematoda</taxon>
        <taxon>Enoplea</taxon>
        <taxon>Dorylaimia</taxon>
        <taxon>Trichinellida</taxon>
        <taxon>Trichinellidae</taxon>
        <taxon>Trichinella</taxon>
    </lineage>
</organism>
<feature type="compositionally biased region" description="Low complexity" evidence="1">
    <location>
        <begin position="1"/>
        <end position="18"/>
    </location>
</feature>
<proteinExistence type="predicted"/>
<comment type="caution">
    <text evidence="2">The sequence shown here is derived from an EMBL/GenBank/DDBJ whole genome shotgun (WGS) entry which is preliminary data.</text>
</comment>
<dbReference type="AlphaFoldDB" id="A0A0V0Z5B0"/>
<dbReference type="EMBL" id="JYDQ01000515">
    <property type="protein sequence ID" value="KRY07242.1"/>
    <property type="molecule type" value="Genomic_DNA"/>
</dbReference>
<reference evidence="2 3" key="1">
    <citation type="submission" date="2015-01" db="EMBL/GenBank/DDBJ databases">
        <title>Evolution of Trichinella species and genotypes.</title>
        <authorList>
            <person name="Korhonen P.K."/>
            <person name="Edoardo P."/>
            <person name="Giuseppe L.R."/>
            <person name="Gasser R.B."/>
        </authorList>
    </citation>
    <scope>NUCLEOTIDE SEQUENCE [LARGE SCALE GENOMIC DNA]</scope>
    <source>
        <strain evidence="2">ISS2496</strain>
    </source>
</reference>
<feature type="region of interest" description="Disordered" evidence="1">
    <location>
        <begin position="1"/>
        <end position="21"/>
    </location>
</feature>
<dbReference type="Proteomes" id="UP000054783">
    <property type="component" value="Unassembled WGS sequence"/>
</dbReference>
<name>A0A0V0Z5B0_9BILA</name>
<sequence length="136" mass="14827">MVRDSAGTSSSSASRTSSLTNPSRLCVGATPRFERPFHNVLVGVPEAMHYDGSVRHRNVIANIALNSMQIFALSHFPGNLSPANTTACMSVQNPEGISVACRQEFRITTPILPLLALVFVDSDKMSSRRWVRKLAV</sequence>
<gene>
    <name evidence="2" type="ORF">T12_6812</name>
</gene>
<protein>
    <submittedName>
        <fullName evidence="2">Uncharacterized protein</fullName>
    </submittedName>
</protein>
<evidence type="ECO:0000256" key="1">
    <source>
        <dbReference type="SAM" id="MobiDB-lite"/>
    </source>
</evidence>
<accession>A0A0V0Z5B0</accession>
<evidence type="ECO:0000313" key="2">
    <source>
        <dbReference type="EMBL" id="KRY07242.1"/>
    </source>
</evidence>
<keyword evidence="3" id="KW-1185">Reference proteome</keyword>
<evidence type="ECO:0000313" key="3">
    <source>
        <dbReference type="Proteomes" id="UP000054783"/>
    </source>
</evidence>